<accession>A0A327YZB1</accession>
<dbReference type="Proteomes" id="UP000248555">
    <property type="component" value="Unassembled WGS sequence"/>
</dbReference>
<evidence type="ECO:0000313" key="1">
    <source>
        <dbReference type="EMBL" id="RAK23269.1"/>
    </source>
</evidence>
<dbReference type="RefSeq" id="WP_111643627.1">
    <property type="nucleotide sequence ID" value="NZ_QLMH01000001.1"/>
</dbReference>
<sequence>MLTYRFLKKLFPVTRGIEDDTIQFQHLFVHPLQAAAKGLFVPLRYEHKELQQAIENGAVAALWKKTVPLPAYVPNQFPVFFVSSPLQALTEIVETYLQSDEMENDKMTRFYLNIEGAHIEENHSYHIAVIDVLKQLEQRLQEEGGGQSC</sequence>
<name>A0A327YZB1_9BACL</name>
<dbReference type="AlphaFoldDB" id="A0A327YZB1"/>
<comment type="caution">
    <text evidence="1">The sequence shown here is derived from an EMBL/GenBank/DDBJ whole genome shotgun (WGS) entry which is preliminary data.</text>
</comment>
<gene>
    <name evidence="1" type="ORF">B0I26_101225</name>
</gene>
<dbReference type="InterPro" id="IPR035911">
    <property type="entry name" value="MurE/MurF_N"/>
</dbReference>
<dbReference type="OrthoDB" id="2966672at2"/>
<reference evidence="1 2" key="1">
    <citation type="submission" date="2018-06" db="EMBL/GenBank/DDBJ databases">
        <title>Genomic Encyclopedia of Type Strains, Phase III (KMG-III): the genomes of soil and plant-associated and newly described type strains.</title>
        <authorList>
            <person name="Whitman W."/>
        </authorList>
    </citation>
    <scope>NUCLEOTIDE SEQUENCE [LARGE SCALE GENOMIC DNA]</scope>
    <source>
        <strain evidence="1 2">CGMCC 1.8979</strain>
    </source>
</reference>
<proteinExistence type="predicted"/>
<dbReference type="EMBL" id="QLMH01000001">
    <property type="protein sequence ID" value="RAK23269.1"/>
    <property type="molecule type" value="Genomic_DNA"/>
</dbReference>
<keyword evidence="2" id="KW-1185">Reference proteome</keyword>
<dbReference type="Gene3D" id="3.40.1390.10">
    <property type="entry name" value="MurE/MurF, N-terminal domain"/>
    <property type="match status" value="1"/>
</dbReference>
<protein>
    <submittedName>
        <fullName evidence="1">Uncharacterized protein</fullName>
    </submittedName>
</protein>
<evidence type="ECO:0000313" key="2">
    <source>
        <dbReference type="Proteomes" id="UP000248555"/>
    </source>
</evidence>
<organism evidence="1 2">
    <name type="scientific">Paranoxybacillus vitaminiphilus</name>
    <dbReference type="NCBI Taxonomy" id="581036"/>
    <lineage>
        <taxon>Bacteria</taxon>
        <taxon>Bacillati</taxon>
        <taxon>Bacillota</taxon>
        <taxon>Bacilli</taxon>
        <taxon>Bacillales</taxon>
        <taxon>Anoxybacillaceae</taxon>
        <taxon>Paranoxybacillus</taxon>
    </lineage>
</organism>
<dbReference type="SUPFAM" id="SSF63418">
    <property type="entry name" value="MurE/MurF N-terminal domain"/>
    <property type="match status" value="1"/>
</dbReference>